<organism evidence="1 2">
    <name type="scientific">Trema orientale</name>
    <name type="common">Charcoal tree</name>
    <name type="synonym">Celtis orientalis</name>
    <dbReference type="NCBI Taxonomy" id="63057"/>
    <lineage>
        <taxon>Eukaryota</taxon>
        <taxon>Viridiplantae</taxon>
        <taxon>Streptophyta</taxon>
        <taxon>Embryophyta</taxon>
        <taxon>Tracheophyta</taxon>
        <taxon>Spermatophyta</taxon>
        <taxon>Magnoliopsida</taxon>
        <taxon>eudicotyledons</taxon>
        <taxon>Gunneridae</taxon>
        <taxon>Pentapetalae</taxon>
        <taxon>rosids</taxon>
        <taxon>fabids</taxon>
        <taxon>Rosales</taxon>
        <taxon>Cannabaceae</taxon>
        <taxon>Trema</taxon>
    </lineage>
</organism>
<evidence type="ECO:0000313" key="2">
    <source>
        <dbReference type="Proteomes" id="UP000237000"/>
    </source>
</evidence>
<keyword evidence="2" id="KW-1185">Reference proteome</keyword>
<dbReference type="AlphaFoldDB" id="A0A2P5BYT2"/>
<reference evidence="2" key="1">
    <citation type="submission" date="2016-06" db="EMBL/GenBank/DDBJ databases">
        <title>Parallel loss of symbiosis genes in relatives of nitrogen-fixing non-legume Parasponia.</title>
        <authorList>
            <person name="Van Velzen R."/>
            <person name="Holmer R."/>
            <person name="Bu F."/>
            <person name="Rutten L."/>
            <person name="Van Zeijl A."/>
            <person name="Liu W."/>
            <person name="Santuari L."/>
            <person name="Cao Q."/>
            <person name="Sharma T."/>
            <person name="Shen D."/>
            <person name="Roswanjaya Y."/>
            <person name="Wardhani T."/>
            <person name="Kalhor M.S."/>
            <person name="Jansen J."/>
            <person name="Van den Hoogen J."/>
            <person name="Gungor B."/>
            <person name="Hartog M."/>
            <person name="Hontelez J."/>
            <person name="Verver J."/>
            <person name="Yang W.-C."/>
            <person name="Schijlen E."/>
            <person name="Repin R."/>
            <person name="Schilthuizen M."/>
            <person name="Schranz E."/>
            <person name="Heidstra R."/>
            <person name="Miyata K."/>
            <person name="Fedorova E."/>
            <person name="Kohlen W."/>
            <person name="Bisseling T."/>
            <person name="Smit S."/>
            <person name="Geurts R."/>
        </authorList>
    </citation>
    <scope>NUCLEOTIDE SEQUENCE [LARGE SCALE GENOMIC DNA]</scope>
    <source>
        <strain evidence="2">cv. RG33-2</strain>
    </source>
</reference>
<sequence>MDLAMLLDGVDCKIYPHPSPVTDEDTSVVPAMNHRQSPENGVFKDSSHRLVFRLPELHRTSFRDTTSTIGFVSSSPSFLNQSRPIIYHCDKNGIRAEVSEPQASDPSGILPKTESSKILATTRFFTRRSSVRPHFMTPSALLYSSHRRRHFSTVSAVNPPSGRSFYAEKKNRSAINNQNQGLSWVLFRSLFDSSGKKVLL</sequence>
<dbReference type="Proteomes" id="UP000237000">
    <property type="component" value="Unassembled WGS sequence"/>
</dbReference>
<gene>
    <name evidence="1" type="ORF">TorRG33x02_303950</name>
</gene>
<proteinExistence type="predicted"/>
<dbReference type="InParanoid" id="A0A2P5BYT2"/>
<evidence type="ECO:0000313" key="1">
    <source>
        <dbReference type="EMBL" id="PON53950.1"/>
    </source>
</evidence>
<dbReference type="EMBL" id="JXTC01000438">
    <property type="protein sequence ID" value="PON53950.1"/>
    <property type="molecule type" value="Genomic_DNA"/>
</dbReference>
<comment type="caution">
    <text evidence="1">The sequence shown here is derived from an EMBL/GenBank/DDBJ whole genome shotgun (WGS) entry which is preliminary data.</text>
</comment>
<protein>
    <submittedName>
        <fullName evidence="1">Uncharacterized protein</fullName>
    </submittedName>
</protein>
<accession>A0A2P5BYT2</accession>
<name>A0A2P5BYT2_TREOI</name>